<proteinExistence type="predicted"/>
<dbReference type="AlphaFoldDB" id="A0A418MJ32"/>
<evidence type="ECO:0000313" key="2">
    <source>
        <dbReference type="EMBL" id="RIV27363.1"/>
    </source>
</evidence>
<sequence>MYKAIQGANTDEVSQKSRSFVETELNSSTIREIPASTPTTVYNLLSLSPEGQAQLIKSLETKSSSLTALTAQLNKNFSFTKDVIKPNVKIIPKTIKKALVFTVNRQHATPSSNGLSVTLNKKGDRVDYLELEVDLAQNSKASFDSWDKFVTDYLTLNLGKVTSSQQWNATLNVNAGGGSTISLTGGGTTEDSDTGKDVRVANLVEGTAPQTQTVTATNEQSTLDKSTTNNSRVTGSNLQLGAGGSVGFTDKLETALDLSSRVIKLSGTLAENKLILRQESGQGFDLSGNVVVSVDYALSDDWAQPVRFTKYKSLFDDTGKPLAIADLKIDYFTVIYPNIQADITGTLTYNFIYRQVEKGSKHLPEARHKARYIYGIVKPDSAHPAQEILVRKSDIVPKKYKIGDNTHYIVANTEELQFETAQEALAFFHYLGALFAAGATTIPNFTLNSLPIDLAIYKTLVIKTL</sequence>
<dbReference type="Proteomes" id="UP000283523">
    <property type="component" value="Unassembled WGS sequence"/>
</dbReference>
<accession>A0A418MJ32</accession>
<keyword evidence="3" id="KW-1185">Reference proteome</keyword>
<protein>
    <submittedName>
        <fullName evidence="2">Uncharacterized protein</fullName>
    </submittedName>
</protein>
<reference evidence="2 3" key="1">
    <citation type="submission" date="2018-08" db="EMBL/GenBank/DDBJ databases">
        <title>Fibrisoma montanum sp. nov., isolated from Danxia mountain soil.</title>
        <authorList>
            <person name="Huang Y."/>
        </authorList>
    </citation>
    <scope>NUCLEOTIDE SEQUENCE [LARGE SCALE GENOMIC DNA]</scope>
    <source>
        <strain evidence="2 3">HYT19</strain>
    </source>
</reference>
<dbReference type="OrthoDB" id="1121396at2"/>
<evidence type="ECO:0000313" key="3">
    <source>
        <dbReference type="Proteomes" id="UP000283523"/>
    </source>
</evidence>
<dbReference type="RefSeq" id="WP_119666214.1">
    <property type="nucleotide sequence ID" value="NZ_QXED01000001.1"/>
</dbReference>
<evidence type="ECO:0000256" key="1">
    <source>
        <dbReference type="SAM" id="MobiDB-lite"/>
    </source>
</evidence>
<comment type="caution">
    <text evidence="2">The sequence shown here is derived from an EMBL/GenBank/DDBJ whole genome shotgun (WGS) entry which is preliminary data.</text>
</comment>
<name>A0A418MJ32_9BACT</name>
<feature type="region of interest" description="Disordered" evidence="1">
    <location>
        <begin position="214"/>
        <end position="236"/>
    </location>
</feature>
<organism evidence="2 3">
    <name type="scientific">Fibrisoma montanum</name>
    <dbReference type="NCBI Taxonomy" id="2305895"/>
    <lineage>
        <taxon>Bacteria</taxon>
        <taxon>Pseudomonadati</taxon>
        <taxon>Bacteroidota</taxon>
        <taxon>Cytophagia</taxon>
        <taxon>Cytophagales</taxon>
        <taxon>Spirosomataceae</taxon>
        <taxon>Fibrisoma</taxon>
    </lineage>
</organism>
<gene>
    <name evidence="2" type="ORF">DYU11_03355</name>
</gene>
<dbReference type="EMBL" id="QXED01000001">
    <property type="protein sequence ID" value="RIV27363.1"/>
    <property type="molecule type" value="Genomic_DNA"/>
</dbReference>